<dbReference type="Gene3D" id="2.60.40.1220">
    <property type="match status" value="1"/>
</dbReference>
<protein>
    <recommendedName>
        <fullName evidence="2">SbsA Ig-like domain-containing protein</fullName>
    </recommendedName>
</protein>
<dbReference type="AlphaFoldDB" id="A0A381TTW5"/>
<accession>A0A381TTW5</accession>
<sequence length="486" mass="54967">MYPFFGGLVSIIILLFIGSCAVIKPPSGGPKDTTPPLLVYEEPSSGTLQYKGEQIRLEFSEYLDEASIEKGIRIFPNIEGEVSINTRGKILSVDFPDNLEENKTYVINLSRDIKDEHGVEMAEAKFLAYSTGDKIDNSSISGIVWSDGPMSVHLWRIIKQDSLENIFQTMPNYFTDVSNKGMYNFQFLSAGNYLLLALDRNAAGLALDTRRMEYGLFWKKIIALNQDQSITEVNVITKKEQPQLRLQRGEWNANNWGRIVFNRPLNDLHDHYSVILGYDDGTTESPVSFHDPVNPNSLILIRSDKSPISNKIRIKIENIFINDIVFLDSASVSVAVPQDDKNYIELTEPKKAVTITPTANKDTVYLELKFSEPIPQWGLDYELYKNDTISVSKRIVYINPIWVNILPQDNWEPRINYTLKIFASDTLENMGKMLQDSIITVNIKTTDYQGYGGLYIPIAGQIDSLLGAVLHSIENPEQKNLSFVNS</sequence>
<dbReference type="InterPro" id="IPR014755">
    <property type="entry name" value="Cu-Rt/internalin_Ig-like"/>
</dbReference>
<proteinExistence type="predicted"/>
<dbReference type="InterPro" id="IPR032812">
    <property type="entry name" value="SbsA_Ig"/>
</dbReference>
<evidence type="ECO:0000259" key="2">
    <source>
        <dbReference type="Pfam" id="PF13205"/>
    </source>
</evidence>
<reference evidence="3" key="1">
    <citation type="submission" date="2018-05" db="EMBL/GenBank/DDBJ databases">
        <authorList>
            <person name="Lanie J.A."/>
            <person name="Ng W.-L."/>
            <person name="Kazmierczak K.M."/>
            <person name="Andrzejewski T.M."/>
            <person name="Davidsen T.M."/>
            <person name="Wayne K.J."/>
            <person name="Tettelin H."/>
            <person name="Glass J.I."/>
            <person name="Rusch D."/>
            <person name="Podicherti R."/>
            <person name="Tsui H.-C.T."/>
            <person name="Winkler M.E."/>
        </authorList>
    </citation>
    <scope>NUCLEOTIDE SEQUENCE</scope>
</reference>
<gene>
    <name evidence="3" type="ORF">METZ01_LOCUS71765</name>
</gene>
<evidence type="ECO:0000313" key="3">
    <source>
        <dbReference type="EMBL" id="SVA18911.1"/>
    </source>
</evidence>
<feature type="domain" description="SbsA Ig-like" evidence="2">
    <location>
        <begin position="32"/>
        <end position="130"/>
    </location>
</feature>
<dbReference type="Pfam" id="PF13205">
    <property type="entry name" value="Big_5"/>
    <property type="match status" value="1"/>
</dbReference>
<evidence type="ECO:0000256" key="1">
    <source>
        <dbReference type="ARBA" id="ARBA00022729"/>
    </source>
</evidence>
<organism evidence="3">
    <name type="scientific">marine metagenome</name>
    <dbReference type="NCBI Taxonomy" id="408172"/>
    <lineage>
        <taxon>unclassified sequences</taxon>
        <taxon>metagenomes</taxon>
        <taxon>ecological metagenomes</taxon>
    </lineage>
</organism>
<keyword evidence="1" id="KW-0732">Signal</keyword>
<dbReference type="EMBL" id="UINC01005076">
    <property type="protein sequence ID" value="SVA18911.1"/>
    <property type="molecule type" value="Genomic_DNA"/>
</dbReference>
<name>A0A381TTW5_9ZZZZ</name>
<feature type="non-terminal residue" evidence="3">
    <location>
        <position position="486"/>
    </location>
</feature>